<keyword evidence="7" id="KW-1185">Reference proteome</keyword>
<comment type="similarity">
    <text evidence="1">Belongs to the peptidase S33 family.</text>
</comment>
<protein>
    <submittedName>
        <fullName evidence="6">Multidrug MFS transporter</fullName>
    </submittedName>
</protein>
<evidence type="ECO:0000313" key="6">
    <source>
        <dbReference type="EMBL" id="GIM90900.1"/>
    </source>
</evidence>
<evidence type="ECO:0000256" key="2">
    <source>
        <dbReference type="ARBA" id="ARBA00022797"/>
    </source>
</evidence>
<dbReference type="PANTHER" id="PTHR21661">
    <property type="entry name" value="EPOXIDE HYDROLASE 1-RELATED"/>
    <property type="match status" value="1"/>
</dbReference>
<dbReference type="PRINTS" id="PR00111">
    <property type="entry name" value="ABHYDROLASE"/>
</dbReference>
<dbReference type="PRINTS" id="PR00412">
    <property type="entry name" value="EPOXHYDRLASE"/>
</dbReference>
<accession>A0A919T8D4</accession>
<dbReference type="SUPFAM" id="SSF53474">
    <property type="entry name" value="alpha/beta-Hydrolases"/>
    <property type="match status" value="1"/>
</dbReference>
<dbReference type="Proteomes" id="UP000677082">
    <property type="component" value="Unassembled WGS sequence"/>
</dbReference>
<dbReference type="PIRSF" id="PIRSF001112">
    <property type="entry name" value="Epoxide_hydrolase"/>
    <property type="match status" value="1"/>
</dbReference>
<feature type="active site" description="Proton acceptor" evidence="4">
    <location>
        <position position="313"/>
    </location>
</feature>
<proteinExistence type="inferred from homology"/>
<evidence type="ECO:0000256" key="3">
    <source>
        <dbReference type="ARBA" id="ARBA00022801"/>
    </source>
</evidence>
<dbReference type="InterPro" id="IPR000073">
    <property type="entry name" value="AB_hydrolase_1"/>
</dbReference>
<dbReference type="InterPro" id="IPR010497">
    <property type="entry name" value="Epoxide_hydro_N"/>
</dbReference>
<organism evidence="6 7">
    <name type="scientific">Paractinoplanes toevensis</name>
    <dbReference type="NCBI Taxonomy" id="571911"/>
    <lineage>
        <taxon>Bacteria</taxon>
        <taxon>Bacillati</taxon>
        <taxon>Actinomycetota</taxon>
        <taxon>Actinomycetes</taxon>
        <taxon>Micromonosporales</taxon>
        <taxon>Micromonosporaceae</taxon>
        <taxon>Paractinoplanes</taxon>
    </lineage>
</organism>
<evidence type="ECO:0000313" key="7">
    <source>
        <dbReference type="Proteomes" id="UP000677082"/>
    </source>
</evidence>
<name>A0A919T8D4_9ACTN</name>
<evidence type="ECO:0000256" key="1">
    <source>
        <dbReference type="ARBA" id="ARBA00010088"/>
    </source>
</evidence>
<comment type="caution">
    <text evidence="6">The sequence shown here is derived from an EMBL/GenBank/DDBJ whole genome shotgun (WGS) entry which is preliminary data.</text>
</comment>
<dbReference type="Pfam" id="PF06441">
    <property type="entry name" value="EHN"/>
    <property type="match status" value="1"/>
</dbReference>
<keyword evidence="3" id="KW-0378">Hydrolase</keyword>
<evidence type="ECO:0000256" key="4">
    <source>
        <dbReference type="PIRSR" id="PIRSR001112-1"/>
    </source>
</evidence>
<dbReference type="AlphaFoldDB" id="A0A919T8D4"/>
<evidence type="ECO:0000259" key="5">
    <source>
        <dbReference type="Pfam" id="PF06441"/>
    </source>
</evidence>
<feature type="active site" description="Nucleophile" evidence="4">
    <location>
        <position position="138"/>
    </location>
</feature>
<dbReference type="PANTHER" id="PTHR21661:SF35">
    <property type="entry name" value="EPOXIDE HYDROLASE"/>
    <property type="match status" value="1"/>
</dbReference>
<sequence>MDYLRELAAYWADGFDWPAQEAALNRLPRFRTTVGAGGVHFVHARAAAPVGAALPLVLSHGWPDSFWRYTKVIGLLTDPGAHGGDPADAFDVVVPDMPGYGYSDRPTGTPPDSIAVAGLWAELMSELGYQRFAAAGGDIGSGVSRYLALDHPDRVVAVHRMDAGLPVYFGDRADLAPEERDFLDRAARWGTEEGAYAAMHRTKPQTAAVGLNDSPAGLLAWIVEKMRAWSDRDAFTRDEILTNVTIYWLTGTIGSAMRMYRVNGAIPPAQHARRVEVPSGFSLYPADLVRPPRAWLDRMANTVRVTEHPGGGHFAPFEQPFAYVEELREFFRPYR</sequence>
<feature type="active site" description="Proton donor" evidence="4">
    <location>
        <position position="260"/>
    </location>
</feature>
<dbReference type="EMBL" id="BOQN01000038">
    <property type="protein sequence ID" value="GIM90900.1"/>
    <property type="molecule type" value="Genomic_DNA"/>
</dbReference>
<dbReference type="GO" id="GO:0097176">
    <property type="term" value="P:epoxide metabolic process"/>
    <property type="evidence" value="ECO:0007669"/>
    <property type="project" value="TreeGrafter"/>
</dbReference>
<dbReference type="InterPro" id="IPR029058">
    <property type="entry name" value="AB_hydrolase_fold"/>
</dbReference>
<feature type="domain" description="Epoxide hydrolase N-terminal" evidence="5">
    <location>
        <begin position="2"/>
        <end position="68"/>
    </location>
</feature>
<keyword evidence="2" id="KW-0058">Aromatic hydrocarbons catabolism</keyword>
<dbReference type="Gene3D" id="3.40.50.1820">
    <property type="entry name" value="alpha/beta hydrolase"/>
    <property type="match status" value="1"/>
</dbReference>
<dbReference type="GO" id="GO:0004301">
    <property type="term" value="F:epoxide hydrolase activity"/>
    <property type="evidence" value="ECO:0007669"/>
    <property type="project" value="TreeGrafter"/>
</dbReference>
<gene>
    <name evidence="6" type="ORF">Ato02nite_026930</name>
</gene>
<dbReference type="InterPro" id="IPR016292">
    <property type="entry name" value="Epoxide_hydrolase"/>
</dbReference>
<reference evidence="6 7" key="1">
    <citation type="submission" date="2021-03" db="EMBL/GenBank/DDBJ databases">
        <title>Whole genome shotgun sequence of Actinoplanes toevensis NBRC 105298.</title>
        <authorList>
            <person name="Komaki H."/>
            <person name="Tamura T."/>
        </authorList>
    </citation>
    <scope>NUCLEOTIDE SEQUENCE [LARGE SCALE GENOMIC DNA]</scope>
    <source>
        <strain evidence="6 7">NBRC 105298</strain>
    </source>
</reference>
<dbReference type="InterPro" id="IPR000639">
    <property type="entry name" value="Epox_hydrolase-like"/>
</dbReference>